<dbReference type="EMBL" id="AZDA01000003">
    <property type="protein sequence ID" value="KRK40857.1"/>
    <property type="molecule type" value="Genomic_DNA"/>
</dbReference>
<comment type="caution">
    <text evidence="2">The sequence shown here is derived from an EMBL/GenBank/DDBJ whole genome shotgun (WGS) entry which is preliminary data.</text>
</comment>
<dbReference type="RefSeq" id="WP_057903294.1">
    <property type="nucleotide sequence ID" value="NZ_AZDA01000003.1"/>
</dbReference>
<organism evidence="2 3">
    <name type="scientific">Loigolactobacillus bifermentans DSM 20003</name>
    <dbReference type="NCBI Taxonomy" id="1423726"/>
    <lineage>
        <taxon>Bacteria</taxon>
        <taxon>Bacillati</taxon>
        <taxon>Bacillota</taxon>
        <taxon>Bacilli</taxon>
        <taxon>Lactobacillales</taxon>
        <taxon>Lactobacillaceae</taxon>
        <taxon>Loigolactobacillus</taxon>
    </lineage>
</organism>
<accession>A0A0R1H4F1</accession>
<dbReference type="PATRIC" id="fig|1423726.3.peg.2717"/>
<dbReference type="STRING" id="1423726.FC07_GL002610"/>
<evidence type="ECO:0000313" key="3">
    <source>
        <dbReference type="Proteomes" id="UP000051461"/>
    </source>
</evidence>
<gene>
    <name evidence="2" type="ORF">FC07_GL002610</name>
</gene>
<dbReference type="Proteomes" id="UP000051461">
    <property type="component" value="Unassembled WGS sequence"/>
</dbReference>
<name>A0A0R1H4F1_9LACO</name>
<evidence type="ECO:0000256" key="1">
    <source>
        <dbReference type="SAM" id="Phobius"/>
    </source>
</evidence>
<reference evidence="2 3" key="1">
    <citation type="journal article" date="2015" name="Genome Announc.">
        <title>Expanding the biotechnology potential of lactobacilli through comparative genomics of 213 strains and associated genera.</title>
        <authorList>
            <person name="Sun Z."/>
            <person name="Harris H.M."/>
            <person name="McCann A."/>
            <person name="Guo C."/>
            <person name="Argimon S."/>
            <person name="Zhang W."/>
            <person name="Yang X."/>
            <person name="Jeffery I.B."/>
            <person name="Cooney J.C."/>
            <person name="Kagawa T.F."/>
            <person name="Liu W."/>
            <person name="Song Y."/>
            <person name="Salvetti E."/>
            <person name="Wrobel A."/>
            <person name="Rasinkangas P."/>
            <person name="Parkhill J."/>
            <person name="Rea M.C."/>
            <person name="O'Sullivan O."/>
            <person name="Ritari J."/>
            <person name="Douillard F.P."/>
            <person name="Paul Ross R."/>
            <person name="Yang R."/>
            <person name="Briner A.E."/>
            <person name="Felis G.E."/>
            <person name="de Vos W.M."/>
            <person name="Barrangou R."/>
            <person name="Klaenhammer T.R."/>
            <person name="Caufield P.W."/>
            <person name="Cui Y."/>
            <person name="Zhang H."/>
            <person name="O'Toole P.W."/>
        </authorList>
    </citation>
    <scope>NUCLEOTIDE SEQUENCE [LARGE SCALE GENOMIC DNA]</scope>
    <source>
        <strain evidence="2 3">DSM 20003</strain>
    </source>
</reference>
<keyword evidence="1" id="KW-0812">Transmembrane</keyword>
<keyword evidence="1" id="KW-0472">Membrane</keyword>
<keyword evidence="1" id="KW-1133">Transmembrane helix</keyword>
<protein>
    <submittedName>
        <fullName evidence="2">Uncharacterized protein</fullName>
    </submittedName>
</protein>
<proteinExistence type="predicted"/>
<sequence length="70" mass="7456">MNTKNYQDRAWGLSILLKLLSLGLILATGKMIGTGLLQKGVVNAGYSQRSAIALIGFGQDTTQSVTACKR</sequence>
<keyword evidence="3" id="KW-1185">Reference proteome</keyword>
<dbReference type="AlphaFoldDB" id="A0A0R1H4F1"/>
<feature type="transmembrane region" description="Helical" evidence="1">
    <location>
        <begin position="12"/>
        <end position="29"/>
    </location>
</feature>
<evidence type="ECO:0000313" key="2">
    <source>
        <dbReference type="EMBL" id="KRK40857.1"/>
    </source>
</evidence>